<keyword evidence="7" id="KW-1185">Reference proteome</keyword>
<name>K8ZB40_9ENTE</name>
<dbReference type="eggNOG" id="COG3944">
    <property type="taxonomic scope" value="Bacteria"/>
</dbReference>
<reference evidence="6 7" key="1">
    <citation type="journal article" date="2013" name="Genome Announc.">
        <title>Draft Genome Sequence of Catellicoccus marimammalium, a Novel Species Commonly Found in Gull Feces.</title>
        <authorList>
            <person name="Weigand M.R."/>
            <person name="Ryu H."/>
            <person name="Bozcek L."/>
            <person name="Konstantinidis K.T."/>
            <person name="Santo Domingo J.W."/>
        </authorList>
    </citation>
    <scope>NUCLEOTIDE SEQUENCE [LARGE SCALE GENOMIC DNA]</scope>
    <source>
        <strain evidence="6 7">M35/04/3</strain>
    </source>
</reference>
<dbReference type="GO" id="GO:0000271">
    <property type="term" value="P:polysaccharide biosynthetic process"/>
    <property type="evidence" value="ECO:0007669"/>
    <property type="project" value="UniProtKB-KW"/>
</dbReference>
<gene>
    <name evidence="6" type="ORF">C683_0593</name>
</gene>
<accession>K8ZB40</accession>
<keyword evidence="5" id="KW-0472">Membrane</keyword>
<dbReference type="EMBL" id="AMYT01000017">
    <property type="protein sequence ID" value="EKU27262.1"/>
    <property type="molecule type" value="Genomic_DNA"/>
</dbReference>
<dbReference type="STRING" id="1234409.C683_0593"/>
<organism evidence="6 7">
    <name type="scientific">Catellicoccus marimammalium M35/04/3</name>
    <dbReference type="NCBI Taxonomy" id="1234409"/>
    <lineage>
        <taxon>Bacteria</taxon>
        <taxon>Bacillati</taxon>
        <taxon>Bacillota</taxon>
        <taxon>Bacilli</taxon>
        <taxon>Lactobacillales</taxon>
        <taxon>Enterococcaceae</taxon>
        <taxon>Catellicoccus</taxon>
    </lineage>
</organism>
<feature type="region of interest" description="Disordered" evidence="4">
    <location>
        <begin position="242"/>
        <end position="264"/>
    </location>
</feature>
<evidence type="ECO:0000256" key="2">
    <source>
        <dbReference type="ARBA" id="ARBA00022903"/>
    </source>
</evidence>
<sequence length="264" mass="30330">MQKQQKKKGQFLFWILFLGIIGVGISGIYTYWICPKEYQSTATMRIELSKDQEESVAQDKKMQQSLEDNFQAIAKNKEILAMTKKQMSKDFQPSISTLQKEIHVSLEDNGKELSFRAQSSNPLWAQDELQAMGKTWMEVLPQKLKIQGLHWVKDPTFSPKPIQPNVPLQLGIGAIIGVILGAMIGLLLRLGQRKKKYVQHRYLQTLSAPVIGSIPTLTEVTQKPMYQKEGERQVEEHNAMVDERLLGETQHLETLTRSRRKRKR</sequence>
<dbReference type="PANTHER" id="PTHR32309:SF13">
    <property type="entry name" value="FERRIC ENTEROBACTIN TRANSPORT PROTEIN FEPE"/>
    <property type="match status" value="1"/>
</dbReference>
<feature type="compositionally biased region" description="Basic and acidic residues" evidence="4">
    <location>
        <begin position="242"/>
        <end position="256"/>
    </location>
</feature>
<keyword evidence="5" id="KW-0812">Transmembrane</keyword>
<dbReference type="InterPro" id="IPR050445">
    <property type="entry name" value="Bact_polysacc_biosynth/exp"/>
</dbReference>
<comment type="pathway">
    <text evidence="1">Capsule biogenesis; capsule polysaccharide biosynthesis.</text>
</comment>
<evidence type="ECO:0000256" key="5">
    <source>
        <dbReference type="SAM" id="Phobius"/>
    </source>
</evidence>
<keyword evidence="3" id="KW-0270">Exopolysaccharide synthesis</keyword>
<dbReference type="RefSeq" id="WP_009489864.1">
    <property type="nucleotide sequence ID" value="NZ_AMYT01000017.1"/>
</dbReference>
<dbReference type="Proteomes" id="UP000016057">
    <property type="component" value="Unassembled WGS sequence"/>
</dbReference>
<feature type="transmembrane region" description="Helical" evidence="5">
    <location>
        <begin position="12"/>
        <end position="32"/>
    </location>
</feature>
<dbReference type="PANTHER" id="PTHR32309">
    <property type="entry name" value="TYROSINE-PROTEIN KINASE"/>
    <property type="match status" value="1"/>
</dbReference>
<dbReference type="GO" id="GO:0004713">
    <property type="term" value="F:protein tyrosine kinase activity"/>
    <property type="evidence" value="ECO:0007669"/>
    <property type="project" value="TreeGrafter"/>
</dbReference>
<evidence type="ECO:0000313" key="6">
    <source>
        <dbReference type="EMBL" id="EKU27262.1"/>
    </source>
</evidence>
<keyword evidence="5" id="KW-1133">Transmembrane helix</keyword>
<evidence type="ECO:0000256" key="4">
    <source>
        <dbReference type="SAM" id="MobiDB-lite"/>
    </source>
</evidence>
<dbReference type="AlphaFoldDB" id="K8ZB40"/>
<comment type="caution">
    <text evidence="6">The sequence shown here is derived from an EMBL/GenBank/DDBJ whole genome shotgun (WGS) entry which is preliminary data.</text>
</comment>
<evidence type="ECO:0000256" key="1">
    <source>
        <dbReference type="ARBA" id="ARBA00005132"/>
    </source>
</evidence>
<evidence type="ECO:0000256" key="3">
    <source>
        <dbReference type="ARBA" id="ARBA00023169"/>
    </source>
</evidence>
<protein>
    <recommendedName>
        <fullName evidence="8">Capsular polysaccharide biosynthesis protein CpsC</fullName>
    </recommendedName>
</protein>
<keyword evidence="2" id="KW-0972">Capsule biogenesis/degradation</keyword>
<evidence type="ECO:0000313" key="7">
    <source>
        <dbReference type="Proteomes" id="UP000016057"/>
    </source>
</evidence>
<proteinExistence type="predicted"/>
<evidence type="ECO:0008006" key="8">
    <source>
        <dbReference type="Google" id="ProtNLM"/>
    </source>
</evidence>
<feature type="transmembrane region" description="Helical" evidence="5">
    <location>
        <begin position="168"/>
        <end position="188"/>
    </location>
</feature>
<dbReference type="GO" id="GO:0005886">
    <property type="term" value="C:plasma membrane"/>
    <property type="evidence" value="ECO:0007669"/>
    <property type="project" value="TreeGrafter"/>
</dbReference>